<keyword evidence="2" id="KW-0732">Signal</keyword>
<gene>
    <name evidence="4" type="ORF">FUA26_00825</name>
</gene>
<dbReference type="SUPFAM" id="SSF54534">
    <property type="entry name" value="FKBP-like"/>
    <property type="match status" value="1"/>
</dbReference>
<evidence type="ECO:0000313" key="4">
    <source>
        <dbReference type="EMBL" id="TXE15082.1"/>
    </source>
</evidence>
<dbReference type="Gene3D" id="3.10.50.40">
    <property type="match status" value="1"/>
</dbReference>
<dbReference type="Proteomes" id="UP000321790">
    <property type="component" value="Unassembled WGS sequence"/>
</dbReference>
<dbReference type="RefSeq" id="WP_147130516.1">
    <property type="nucleotide sequence ID" value="NZ_VOSC01000005.1"/>
</dbReference>
<reference evidence="5" key="1">
    <citation type="submission" date="2019-08" db="EMBL/GenBank/DDBJ databases">
        <title>Seonamhaeicola sediminis sp. nov., isolated from marine sediment.</title>
        <authorList>
            <person name="Cao W.R."/>
        </authorList>
    </citation>
    <scope>NUCLEOTIDE SEQUENCE [LARGE SCALE GENOMIC DNA]</scope>
    <source>
        <strain evidence="5">Gy8</strain>
    </source>
</reference>
<dbReference type="EMBL" id="VOSC01000005">
    <property type="protein sequence ID" value="TXE15082.1"/>
    <property type="molecule type" value="Genomic_DNA"/>
</dbReference>
<dbReference type="PROSITE" id="PS50198">
    <property type="entry name" value="PPIC_PPIASE_2"/>
    <property type="match status" value="1"/>
</dbReference>
<accession>A0A5C7BB13</accession>
<feature type="domain" description="PpiC" evidence="3">
    <location>
        <begin position="93"/>
        <end position="193"/>
    </location>
</feature>
<comment type="caution">
    <text evidence="4">The sequence shown here is derived from an EMBL/GenBank/DDBJ whole genome shotgun (WGS) entry which is preliminary data.</text>
</comment>
<protein>
    <recommendedName>
        <fullName evidence="3">PpiC domain-containing protein</fullName>
    </recommendedName>
</protein>
<dbReference type="InterPro" id="IPR000297">
    <property type="entry name" value="PPIase_PpiC"/>
</dbReference>
<feature type="chain" id="PRO_5022838458" description="PpiC domain-containing protein" evidence="2">
    <location>
        <begin position="19"/>
        <end position="211"/>
    </location>
</feature>
<feature type="signal peptide" evidence="2">
    <location>
        <begin position="1"/>
        <end position="18"/>
    </location>
</feature>
<sequence>MKKTLLFLFTLTFTQLFAQSTTEKELETIETPEQIESYLATKNSKKNKVITFNEEKHKTILAKALFKLGIGRTKTVENEFEKTFYKVVAKKSKTYYRASYIYLDGSKYTLESINDLRKNIIGRYNAGATFNFLAKQYSMDANANKGGDLGWFTNGDLHPDFEQAILKNTHTIGEAFTLDIPSQNWYYVVVLTEEPKEIPEIEVLKIVEPKV</sequence>
<dbReference type="InterPro" id="IPR046357">
    <property type="entry name" value="PPIase_dom_sf"/>
</dbReference>
<dbReference type="GO" id="GO:0003755">
    <property type="term" value="F:peptidyl-prolyl cis-trans isomerase activity"/>
    <property type="evidence" value="ECO:0007669"/>
    <property type="project" value="UniProtKB-KW"/>
</dbReference>
<evidence type="ECO:0000256" key="2">
    <source>
        <dbReference type="SAM" id="SignalP"/>
    </source>
</evidence>
<evidence type="ECO:0000256" key="1">
    <source>
        <dbReference type="PROSITE-ProRule" id="PRU00278"/>
    </source>
</evidence>
<dbReference type="Pfam" id="PF13616">
    <property type="entry name" value="Rotamase_3"/>
    <property type="match status" value="1"/>
</dbReference>
<organism evidence="4 5">
    <name type="scientific">Seonamhaeicola algicola</name>
    <dbReference type="NCBI Taxonomy" id="1719036"/>
    <lineage>
        <taxon>Bacteria</taxon>
        <taxon>Pseudomonadati</taxon>
        <taxon>Bacteroidota</taxon>
        <taxon>Flavobacteriia</taxon>
        <taxon>Flavobacteriales</taxon>
        <taxon>Flavobacteriaceae</taxon>
    </lineage>
</organism>
<proteinExistence type="predicted"/>
<dbReference type="OrthoDB" id="1348210at2"/>
<dbReference type="AlphaFoldDB" id="A0A5C7BB13"/>
<keyword evidence="5" id="KW-1185">Reference proteome</keyword>
<keyword evidence="1" id="KW-0413">Isomerase</keyword>
<keyword evidence="1" id="KW-0697">Rotamase</keyword>
<evidence type="ECO:0000259" key="3">
    <source>
        <dbReference type="PROSITE" id="PS50198"/>
    </source>
</evidence>
<evidence type="ECO:0000313" key="5">
    <source>
        <dbReference type="Proteomes" id="UP000321790"/>
    </source>
</evidence>
<name>A0A5C7BB13_9FLAO</name>